<evidence type="ECO:0000256" key="17">
    <source>
        <dbReference type="PIRSR" id="PIRSR000666-2"/>
    </source>
</evidence>
<dbReference type="Pfam" id="PF25599">
    <property type="entry name" value="Ephrin_CRD"/>
    <property type="match status" value="1"/>
</dbReference>
<dbReference type="PROSITE" id="PS50011">
    <property type="entry name" value="PROTEIN_KINASE_DOM"/>
    <property type="match status" value="1"/>
</dbReference>
<dbReference type="EC" id="2.7.10.1" evidence="2"/>
<dbReference type="SUPFAM" id="SSF56112">
    <property type="entry name" value="Protein kinase-like (PK-like)"/>
    <property type="match status" value="1"/>
</dbReference>
<evidence type="ECO:0000256" key="10">
    <source>
        <dbReference type="ARBA" id="ARBA00022989"/>
    </source>
</evidence>
<comment type="catalytic activity">
    <reaction evidence="14">
        <text>L-tyrosyl-[protein] + ATP = O-phospho-L-tyrosyl-[protein] + ADP + H(+)</text>
        <dbReference type="Rhea" id="RHEA:10596"/>
        <dbReference type="Rhea" id="RHEA-COMP:10136"/>
        <dbReference type="Rhea" id="RHEA-COMP:20101"/>
        <dbReference type="ChEBI" id="CHEBI:15378"/>
        <dbReference type="ChEBI" id="CHEBI:30616"/>
        <dbReference type="ChEBI" id="CHEBI:46858"/>
        <dbReference type="ChEBI" id="CHEBI:61978"/>
        <dbReference type="ChEBI" id="CHEBI:456216"/>
        <dbReference type="EC" id="2.7.10.1"/>
    </reaction>
</comment>
<keyword evidence="12" id="KW-0829">Tyrosine-protein kinase</keyword>
<dbReference type="InterPro" id="IPR001090">
    <property type="entry name" value="Ephrin_rcpt_lig-bd_dom"/>
</dbReference>
<dbReference type="SMART" id="SM00060">
    <property type="entry name" value="FN3"/>
    <property type="match status" value="2"/>
</dbReference>
<dbReference type="PANTHER" id="PTHR46877">
    <property type="entry name" value="EPH RECEPTOR A5"/>
    <property type="match status" value="1"/>
</dbReference>
<dbReference type="InterPro" id="IPR036116">
    <property type="entry name" value="FN3_sf"/>
</dbReference>
<evidence type="ECO:0000256" key="8">
    <source>
        <dbReference type="ARBA" id="ARBA00022777"/>
    </source>
</evidence>
<keyword evidence="8" id="KW-0418">Kinase</keyword>
<proteinExistence type="predicted"/>
<dbReference type="InterPro" id="IPR000719">
    <property type="entry name" value="Prot_kinase_dom"/>
</dbReference>
<feature type="domain" description="Protein kinase" evidence="21">
    <location>
        <begin position="569"/>
        <end position="832"/>
    </location>
</feature>
<feature type="binding site" evidence="17">
    <location>
        <begin position="575"/>
        <end position="583"/>
    </location>
    <ligand>
        <name>ATP</name>
        <dbReference type="ChEBI" id="CHEBI:30616"/>
    </ligand>
</feature>
<keyword evidence="4" id="KW-0812">Transmembrane</keyword>
<evidence type="ECO:0000313" key="26">
    <source>
        <dbReference type="Proteomes" id="UP000005226"/>
    </source>
</evidence>
<evidence type="ECO:0000259" key="24">
    <source>
        <dbReference type="PROSITE" id="PS51550"/>
    </source>
</evidence>
<dbReference type="Gene3D" id="1.10.510.10">
    <property type="entry name" value="Transferase(Phosphotransferase) domain 1"/>
    <property type="match status" value="1"/>
</dbReference>
<dbReference type="InterPro" id="IPR008266">
    <property type="entry name" value="Tyr_kinase_AS"/>
</dbReference>
<evidence type="ECO:0000259" key="21">
    <source>
        <dbReference type="PROSITE" id="PS50011"/>
    </source>
</evidence>
<sequence>PVCLSEVLMNTRLETSDLRWTNYPGDDPHWDEVSGLDDESNSVRTYEICTPDSPSSFWLRTRWVPRRSATTLYVEIRFSMMDCSRLNRRHCRETFNLYYYQSERDEATPTHPAWMENPYVKVATVAADHLSGFDKRSNIKLLRLEQLRKAGLYLAFQSQGACMALLSVRVFHRKCPPLRRAFASFPETVPHSLVEQARGVCVENAATLPGEQSRPPSMLCGEDGQWVGQPTSSCACRPGYEPQDADVGCGACPSGQFKVGSGPGGCEPCPANSNTPVPGSAYCPCHPRYYRDGSDPAHAACTRPPSAPRSIVSQLNDTSVTLEWSEPLDRGGRTDLTYRVVCSGSSGSCSPCDDSVLYQPAQRGLTSGRVVVWGLSPHTTYTFTIQAHNGVSPVSQSEPASVSVNVTTSRDLPPAVLGLRRTAASETSLSLEWNVPFVQNQQPILDYQLRYSSKVNDPEQWRYVSSKSSSVVLTGLQRALQYQVQVRARSQAGYGSFSPVTTLNTLPDGTTLSVCSPVCLRRMKDSDTNDNTGHYQMGQTMKVYIDPFTYEDPNEAVREFAKEIEASFVKIEEVIGAGEFGEVCRGRLRVPGRKENYVAIKTLKGGYTEKQRRDFLSEASIMGQFQHPNIIHLEGVITTSCPVMILTEFMENGALDSFLRVNDGQFTTIQLVGMLRGIAAGMKYLSDMSFVHRDLAARNILVNSNLVCKVSDFGLSRFLTESSSDPTYTSSLGGKIPIRWTAPEAIAYRKFTSASDVWSYGIVMWEVMSYGERPYWDMSNQDVINAIEQDYRLPPPPDCPTSLHALMLDCWQKERANRPRFSDVVASLDRLIRNPASLKVTHPEGPSPSQPLLDRRVPPPLSACGSVSEWLLAIKMERYQQNFLQAGFTSLDVVSHLNTEDLLRVGVTLAGHQKKILSSIQTLRIHKAPPSLLY</sequence>
<feature type="domain" description="SAM" evidence="22">
    <location>
        <begin position="866"/>
        <end position="926"/>
    </location>
</feature>
<dbReference type="Pfam" id="PF00041">
    <property type="entry name" value="fn3"/>
    <property type="match status" value="2"/>
</dbReference>
<dbReference type="Gene3D" id="2.10.50.10">
    <property type="entry name" value="Tumor Necrosis Factor Receptor, subunit A, domain 2"/>
    <property type="match status" value="1"/>
</dbReference>
<dbReference type="GO" id="GO:0030425">
    <property type="term" value="C:dendrite"/>
    <property type="evidence" value="ECO:0007669"/>
    <property type="project" value="TreeGrafter"/>
</dbReference>
<protein>
    <recommendedName>
        <fullName evidence="2">receptor protein-tyrosine kinase</fullName>
        <ecNumber evidence="2">2.7.10.1</ecNumber>
    </recommendedName>
</protein>
<dbReference type="PROSITE" id="PS00109">
    <property type="entry name" value="PROTEIN_KINASE_TYR"/>
    <property type="match status" value="1"/>
</dbReference>
<dbReference type="PANTHER" id="PTHR46877:SF19">
    <property type="entry name" value="RECEPTOR PROTEIN-TYROSINE KINASE"/>
    <property type="match status" value="1"/>
</dbReference>
<dbReference type="InterPro" id="IPR003961">
    <property type="entry name" value="FN3_dom"/>
</dbReference>
<dbReference type="GeneTree" id="ENSGT00940000160057"/>
<comment type="function">
    <text evidence="15">Receptor tyrosine kinase which binds promiscuously transmembrane ephrin-B family ligands residing on adjacent cells, leading to contact-dependent bidirectional signaling into neighboring cells. The signaling pathway downstream of the receptor is referred to as forward signaling while the signaling pathway downstream of the ephrin ligand is referred to as reverse signaling. Together with its cognate ligand/functional ligand EFNB2 is involved in the regulation of cell adhesion and cell migration, and plays a central role in heart morphogenesis, angiogenesis and blood vessel remodeling and permeability. EPHB4-mediated forward signaling controls cellular repulsion and segregation from EFNB2-expressing cells. Involved in somitogenesis.</text>
</comment>
<dbReference type="SUPFAM" id="SSF47769">
    <property type="entry name" value="SAM/Pointed domain"/>
    <property type="match status" value="1"/>
</dbReference>
<evidence type="ECO:0000256" key="19">
    <source>
        <dbReference type="PROSITE-ProRule" id="PRU10141"/>
    </source>
</evidence>
<evidence type="ECO:0000256" key="7">
    <source>
        <dbReference type="ARBA" id="ARBA00022741"/>
    </source>
</evidence>
<dbReference type="InterPro" id="IPR020635">
    <property type="entry name" value="Tyr_kinase_cat_dom"/>
</dbReference>
<evidence type="ECO:0000256" key="12">
    <source>
        <dbReference type="ARBA" id="ARBA00023137"/>
    </source>
</evidence>
<dbReference type="Gene3D" id="1.10.150.50">
    <property type="entry name" value="Transcription Factor, Ets-1"/>
    <property type="match status" value="1"/>
</dbReference>
<evidence type="ECO:0000256" key="9">
    <source>
        <dbReference type="ARBA" id="ARBA00022840"/>
    </source>
</evidence>
<evidence type="ECO:0000256" key="15">
    <source>
        <dbReference type="ARBA" id="ARBA00055965"/>
    </source>
</evidence>
<evidence type="ECO:0000313" key="25">
    <source>
        <dbReference type="Ensembl" id="ENSTRUP00000077223.1"/>
    </source>
</evidence>
<dbReference type="PRINTS" id="PR00109">
    <property type="entry name" value="TYRKINASE"/>
</dbReference>
<dbReference type="GO" id="GO:0005524">
    <property type="term" value="F:ATP binding"/>
    <property type="evidence" value="ECO:0007669"/>
    <property type="project" value="UniProtKB-UniRule"/>
</dbReference>
<reference evidence="25" key="2">
    <citation type="submission" date="2025-08" db="UniProtKB">
        <authorList>
            <consortium name="Ensembl"/>
        </authorList>
    </citation>
    <scope>IDENTIFICATION</scope>
</reference>
<dbReference type="SMART" id="SM00219">
    <property type="entry name" value="TyrKc"/>
    <property type="match status" value="1"/>
</dbReference>
<dbReference type="Gene3D" id="2.60.120.260">
    <property type="entry name" value="Galactose-binding domain-like"/>
    <property type="match status" value="1"/>
</dbReference>
<dbReference type="AlphaFoldDB" id="A0A674NU64"/>
<dbReference type="PROSITE" id="PS00107">
    <property type="entry name" value="PROTEIN_KINASE_ATP"/>
    <property type="match status" value="1"/>
</dbReference>
<dbReference type="FunFam" id="1.10.510.10:FF:000015">
    <property type="entry name" value="Ephrin type-B receptor 2"/>
    <property type="match status" value="1"/>
</dbReference>
<dbReference type="InterPro" id="IPR013761">
    <property type="entry name" value="SAM/pointed_sf"/>
</dbReference>
<keyword evidence="7 17" id="KW-0547">Nucleotide-binding</keyword>
<dbReference type="Gene3D" id="2.60.40.10">
    <property type="entry name" value="Immunoglobulins"/>
    <property type="match status" value="2"/>
</dbReference>
<feature type="binding site" evidence="17 19">
    <location>
        <position position="601"/>
    </location>
    <ligand>
        <name>ATP</name>
        <dbReference type="ChEBI" id="CHEBI:30616"/>
    </ligand>
</feature>
<keyword evidence="9 17" id="KW-0067">ATP-binding</keyword>
<dbReference type="Ensembl" id="ENSTRUT00000090849.1">
    <property type="protein sequence ID" value="ENSTRUP00000077223.1"/>
    <property type="gene ID" value="ENSTRUG00000028576.1"/>
</dbReference>
<evidence type="ECO:0000256" key="2">
    <source>
        <dbReference type="ARBA" id="ARBA00011902"/>
    </source>
</evidence>
<keyword evidence="11" id="KW-0472">Membrane</keyword>
<organism evidence="25 26">
    <name type="scientific">Takifugu rubripes</name>
    <name type="common">Japanese pufferfish</name>
    <name type="synonym">Fugu rubripes</name>
    <dbReference type="NCBI Taxonomy" id="31033"/>
    <lineage>
        <taxon>Eukaryota</taxon>
        <taxon>Metazoa</taxon>
        <taxon>Chordata</taxon>
        <taxon>Craniata</taxon>
        <taxon>Vertebrata</taxon>
        <taxon>Euteleostomi</taxon>
        <taxon>Actinopterygii</taxon>
        <taxon>Neopterygii</taxon>
        <taxon>Teleostei</taxon>
        <taxon>Neoteleostei</taxon>
        <taxon>Acanthomorphata</taxon>
        <taxon>Eupercaria</taxon>
        <taxon>Tetraodontiformes</taxon>
        <taxon>Tetradontoidea</taxon>
        <taxon>Tetraodontidae</taxon>
        <taxon>Takifugu</taxon>
    </lineage>
</organism>
<evidence type="ECO:0000256" key="18">
    <source>
        <dbReference type="PIRSR" id="PIRSR000666-3"/>
    </source>
</evidence>
<dbReference type="Pfam" id="PF14575">
    <property type="entry name" value="EphA2_TM"/>
    <property type="match status" value="1"/>
</dbReference>
<dbReference type="SUPFAM" id="SSF57184">
    <property type="entry name" value="Growth factor receptor domain"/>
    <property type="match status" value="1"/>
</dbReference>
<reference evidence="25" key="3">
    <citation type="submission" date="2025-09" db="UniProtKB">
        <authorList>
            <consortium name="Ensembl"/>
        </authorList>
    </citation>
    <scope>IDENTIFICATION</scope>
</reference>
<dbReference type="FunFam" id="1.10.150.50:FF:000001">
    <property type="entry name" value="Ephrin type-A receptor 5"/>
    <property type="match status" value="1"/>
</dbReference>
<feature type="domain" description="Fibronectin type-III" evidence="23">
    <location>
        <begin position="415"/>
        <end position="508"/>
    </location>
</feature>
<dbReference type="PROSITE" id="PS50105">
    <property type="entry name" value="SAM_DOMAIN"/>
    <property type="match status" value="1"/>
</dbReference>
<evidence type="ECO:0000256" key="3">
    <source>
        <dbReference type="ARBA" id="ARBA00022679"/>
    </source>
</evidence>
<dbReference type="InterPro" id="IPR008979">
    <property type="entry name" value="Galactose-bd-like_sf"/>
</dbReference>
<dbReference type="SUPFAM" id="SSF49785">
    <property type="entry name" value="Galactose-binding domain-like"/>
    <property type="match status" value="1"/>
</dbReference>
<dbReference type="GO" id="GO:0005005">
    <property type="term" value="F:transmembrane-ephrin receptor activity"/>
    <property type="evidence" value="ECO:0007669"/>
    <property type="project" value="TreeGrafter"/>
</dbReference>
<dbReference type="FunFam" id="2.60.40.10:FF:000059">
    <property type="entry name" value="Ephrin type-A receptor 6"/>
    <property type="match status" value="1"/>
</dbReference>
<feature type="region of interest" description="Disordered" evidence="20">
    <location>
        <begin position="837"/>
        <end position="856"/>
    </location>
</feature>
<dbReference type="InterPro" id="IPR011009">
    <property type="entry name" value="Kinase-like_dom_sf"/>
</dbReference>
<dbReference type="Proteomes" id="UP000005226">
    <property type="component" value="Chromosome 8"/>
</dbReference>
<keyword evidence="13" id="KW-0675">Receptor</keyword>
<evidence type="ECO:0000256" key="16">
    <source>
        <dbReference type="PIRSR" id="PIRSR000666-1"/>
    </source>
</evidence>
<dbReference type="Pfam" id="PF00536">
    <property type="entry name" value="SAM_1"/>
    <property type="match status" value="1"/>
</dbReference>
<dbReference type="PIRSF" id="PIRSF000666">
    <property type="entry name" value="TyrPK_ephrin_receptor"/>
    <property type="match status" value="1"/>
</dbReference>
<dbReference type="InterPro" id="IPR017441">
    <property type="entry name" value="Protein_kinase_ATP_BS"/>
</dbReference>
<reference evidence="25 26" key="1">
    <citation type="journal article" date="2011" name="Genome Biol. Evol.">
        <title>Integration of the genetic map and genome assembly of fugu facilitates insights into distinct features of genome evolution in teleosts and mammals.</title>
        <authorList>
            <person name="Kai W."/>
            <person name="Kikuchi K."/>
            <person name="Tohari S."/>
            <person name="Chew A.K."/>
            <person name="Tay A."/>
            <person name="Fujiwara A."/>
            <person name="Hosoya S."/>
            <person name="Suetake H."/>
            <person name="Naruse K."/>
            <person name="Brenner S."/>
            <person name="Suzuki Y."/>
            <person name="Venkatesh B."/>
        </authorList>
    </citation>
    <scope>NUCLEOTIDE SEQUENCE [LARGE SCALE GENOMIC DNA]</scope>
</reference>
<name>A0A674NU64_TAKRU</name>
<keyword evidence="3" id="KW-0808">Transferase</keyword>
<dbReference type="GO" id="GO:0007411">
    <property type="term" value="P:axon guidance"/>
    <property type="evidence" value="ECO:0007669"/>
    <property type="project" value="TreeGrafter"/>
</dbReference>
<dbReference type="FunFam" id="2.10.50.10:FF:000001">
    <property type="entry name" value="Ephrin type-A receptor 5"/>
    <property type="match status" value="1"/>
</dbReference>
<dbReference type="InterPro" id="IPR050449">
    <property type="entry name" value="Ephrin_rcpt_TKs"/>
</dbReference>
<feature type="active site" description="Proton acceptor" evidence="16">
    <location>
        <position position="694"/>
    </location>
</feature>
<gene>
    <name evidence="25" type="primary">ephb4b</name>
</gene>
<dbReference type="CDD" id="cd00063">
    <property type="entry name" value="FN3"/>
    <property type="match status" value="2"/>
</dbReference>
<dbReference type="InterPro" id="IPR013783">
    <property type="entry name" value="Ig-like_fold"/>
</dbReference>
<dbReference type="InterPro" id="IPR009030">
    <property type="entry name" value="Growth_fac_rcpt_cys_sf"/>
</dbReference>
<evidence type="ECO:0000256" key="5">
    <source>
        <dbReference type="ARBA" id="ARBA00022729"/>
    </source>
</evidence>
<dbReference type="SMART" id="SM00454">
    <property type="entry name" value="SAM"/>
    <property type="match status" value="1"/>
</dbReference>
<evidence type="ECO:0000256" key="6">
    <source>
        <dbReference type="ARBA" id="ARBA00022737"/>
    </source>
</evidence>
<accession>A0A674NU64</accession>
<evidence type="ECO:0000256" key="14">
    <source>
        <dbReference type="ARBA" id="ARBA00051243"/>
    </source>
</evidence>
<comment type="subcellular location">
    <subcellularLocation>
        <location evidence="1">Membrane</location>
        <topology evidence="1">Single-pass type I membrane protein</topology>
    </subcellularLocation>
</comment>
<evidence type="ECO:0000256" key="11">
    <source>
        <dbReference type="ARBA" id="ARBA00023136"/>
    </source>
</evidence>
<dbReference type="SMART" id="SM00615">
    <property type="entry name" value="EPH_lbd"/>
    <property type="match status" value="1"/>
</dbReference>
<evidence type="ECO:0000256" key="1">
    <source>
        <dbReference type="ARBA" id="ARBA00004479"/>
    </source>
</evidence>
<keyword evidence="26" id="KW-1185">Reference proteome</keyword>
<dbReference type="Pfam" id="PF07714">
    <property type="entry name" value="PK_Tyr_Ser-Thr"/>
    <property type="match status" value="1"/>
</dbReference>
<dbReference type="InterPro" id="IPR016257">
    <property type="entry name" value="Tyr_kinase_ephrin_rcpt"/>
</dbReference>
<dbReference type="Gene3D" id="3.30.200.20">
    <property type="entry name" value="Phosphorylase Kinase, domain 1"/>
    <property type="match status" value="1"/>
</dbReference>
<dbReference type="InterPro" id="IPR001660">
    <property type="entry name" value="SAM"/>
</dbReference>
<dbReference type="CDD" id="cd05065">
    <property type="entry name" value="PTKc_EphR_B"/>
    <property type="match status" value="1"/>
</dbReference>
<keyword evidence="6" id="KW-0677">Repeat</keyword>
<feature type="domain" description="Eph LBD" evidence="24">
    <location>
        <begin position="5"/>
        <end position="180"/>
    </location>
</feature>
<feature type="domain" description="Fibronectin type-III" evidence="23">
    <location>
        <begin position="304"/>
        <end position="411"/>
    </location>
</feature>
<keyword evidence="10" id="KW-1133">Transmembrane helix</keyword>
<dbReference type="InterPro" id="IPR027936">
    <property type="entry name" value="Eph_TM"/>
</dbReference>
<dbReference type="InterPro" id="IPR001245">
    <property type="entry name" value="Ser-Thr/Tyr_kinase_cat_dom"/>
</dbReference>
<evidence type="ECO:0000256" key="13">
    <source>
        <dbReference type="ARBA" id="ARBA00023170"/>
    </source>
</evidence>
<dbReference type="PROSITE" id="PS51550">
    <property type="entry name" value="EPH_LBD"/>
    <property type="match status" value="1"/>
</dbReference>
<feature type="disulfide bond" evidence="18">
    <location>
        <begin position="83"/>
        <end position="91"/>
    </location>
</feature>
<dbReference type="Pfam" id="PF01404">
    <property type="entry name" value="Ephrin_lbd"/>
    <property type="match status" value="1"/>
</dbReference>
<evidence type="ECO:0000259" key="23">
    <source>
        <dbReference type="PROSITE" id="PS50853"/>
    </source>
</evidence>
<dbReference type="FunFam" id="3.30.200.20:FF:000001">
    <property type="entry name" value="Ephrin type-A receptor 5"/>
    <property type="match status" value="1"/>
</dbReference>
<keyword evidence="5" id="KW-0732">Signal</keyword>
<dbReference type="Gene3D" id="2.60.40.1770">
    <property type="entry name" value="ephrin a2 ectodomain"/>
    <property type="match status" value="1"/>
</dbReference>
<dbReference type="PROSITE" id="PS50853">
    <property type="entry name" value="FN3"/>
    <property type="match status" value="2"/>
</dbReference>
<feature type="disulfide bond" evidence="18">
    <location>
        <begin position="49"/>
        <end position="162"/>
    </location>
</feature>
<evidence type="ECO:0000259" key="22">
    <source>
        <dbReference type="PROSITE" id="PS50105"/>
    </source>
</evidence>
<dbReference type="SUPFAM" id="SSF49265">
    <property type="entry name" value="Fibronectin type III"/>
    <property type="match status" value="1"/>
</dbReference>
<dbReference type="GO" id="GO:0005886">
    <property type="term" value="C:plasma membrane"/>
    <property type="evidence" value="ECO:0007669"/>
    <property type="project" value="InterPro"/>
</dbReference>
<evidence type="ECO:0000256" key="20">
    <source>
        <dbReference type="SAM" id="MobiDB-lite"/>
    </source>
</evidence>
<keyword evidence="18" id="KW-1015">Disulfide bond</keyword>
<evidence type="ECO:0000256" key="4">
    <source>
        <dbReference type="ARBA" id="ARBA00022692"/>
    </source>
</evidence>